<evidence type="ECO:0000256" key="6">
    <source>
        <dbReference type="ARBA" id="ARBA00024207"/>
    </source>
</evidence>
<keyword evidence="3" id="KW-0540">Nuclease</keyword>
<comment type="caution">
    <text evidence="7">The sequence shown here is derived from an EMBL/GenBank/DDBJ whole genome shotgun (WGS) entry which is preliminary data.</text>
</comment>
<keyword evidence="1" id="KW-0597">Phosphoprotein</keyword>
<name>A0A0F9NKB7_9ZZZZ</name>
<dbReference type="InterPro" id="IPR051813">
    <property type="entry name" value="HepT_RNase_toxin"/>
</dbReference>
<evidence type="ECO:0000256" key="1">
    <source>
        <dbReference type="ARBA" id="ARBA00022553"/>
    </source>
</evidence>
<keyword evidence="5" id="KW-0378">Hydrolase</keyword>
<dbReference type="InterPro" id="IPR008201">
    <property type="entry name" value="HepT-like"/>
</dbReference>
<dbReference type="PANTHER" id="PTHR34139">
    <property type="entry name" value="UPF0331 PROTEIN MJ0127"/>
    <property type="match status" value="1"/>
</dbReference>
<organism evidence="7">
    <name type="scientific">marine sediment metagenome</name>
    <dbReference type="NCBI Taxonomy" id="412755"/>
    <lineage>
        <taxon>unclassified sequences</taxon>
        <taxon>metagenomes</taxon>
        <taxon>ecological metagenomes</taxon>
    </lineage>
</organism>
<evidence type="ECO:0000256" key="4">
    <source>
        <dbReference type="ARBA" id="ARBA00022741"/>
    </source>
</evidence>
<accession>A0A0F9NKB7</accession>
<evidence type="ECO:0008006" key="8">
    <source>
        <dbReference type="Google" id="ProtNLM"/>
    </source>
</evidence>
<dbReference type="GO" id="GO:0000166">
    <property type="term" value="F:nucleotide binding"/>
    <property type="evidence" value="ECO:0007669"/>
    <property type="project" value="UniProtKB-KW"/>
</dbReference>
<dbReference type="Pfam" id="PF01934">
    <property type="entry name" value="HepT-like"/>
    <property type="match status" value="1"/>
</dbReference>
<dbReference type="PANTHER" id="PTHR34139:SF1">
    <property type="entry name" value="RNASE MJ1380-RELATED"/>
    <property type="match status" value="1"/>
</dbReference>
<comment type="similarity">
    <text evidence="6">Belongs to the HepT RNase toxin family.</text>
</comment>
<keyword evidence="4" id="KW-0547">Nucleotide-binding</keyword>
<sequence>MNKRDLVYIKHIRDAIELIFEYTKDLDKESFNVKKMTQDATIREIEIIGEATKNVSKDFRDKYPDVHWKKITGMRDKLIHGYFNVDVEKVWNVIAKDIPILKKQIEDIITKEN</sequence>
<dbReference type="EMBL" id="LAZR01004033">
    <property type="protein sequence ID" value="KKN12427.1"/>
    <property type="molecule type" value="Genomic_DNA"/>
</dbReference>
<dbReference type="InterPro" id="IPR037038">
    <property type="entry name" value="HepT-like_sf"/>
</dbReference>
<dbReference type="Gene3D" id="1.20.120.580">
    <property type="entry name" value="bsu32300-like"/>
    <property type="match status" value="1"/>
</dbReference>
<reference evidence="7" key="1">
    <citation type="journal article" date="2015" name="Nature">
        <title>Complex archaea that bridge the gap between prokaryotes and eukaryotes.</title>
        <authorList>
            <person name="Spang A."/>
            <person name="Saw J.H."/>
            <person name="Jorgensen S.L."/>
            <person name="Zaremba-Niedzwiedzka K."/>
            <person name="Martijn J."/>
            <person name="Lind A.E."/>
            <person name="van Eijk R."/>
            <person name="Schleper C."/>
            <person name="Guy L."/>
            <person name="Ettema T.J."/>
        </authorList>
    </citation>
    <scope>NUCLEOTIDE SEQUENCE</scope>
</reference>
<keyword evidence="2" id="KW-1277">Toxin-antitoxin system</keyword>
<proteinExistence type="inferred from homology"/>
<evidence type="ECO:0000256" key="3">
    <source>
        <dbReference type="ARBA" id="ARBA00022722"/>
    </source>
</evidence>
<protein>
    <recommendedName>
        <fullName evidence="8">DUF86 domain-containing protein</fullName>
    </recommendedName>
</protein>
<dbReference type="GO" id="GO:0004540">
    <property type="term" value="F:RNA nuclease activity"/>
    <property type="evidence" value="ECO:0007669"/>
    <property type="project" value="InterPro"/>
</dbReference>
<evidence type="ECO:0000256" key="5">
    <source>
        <dbReference type="ARBA" id="ARBA00022801"/>
    </source>
</evidence>
<dbReference type="GO" id="GO:0110001">
    <property type="term" value="C:toxin-antitoxin complex"/>
    <property type="evidence" value="ECO:0007669"/>
    <property type="project" value="InterPro"/>
</dbReference>
<evidence type="ECO:0000313" key="7">
    <source>
        <dbReference type="EMBL" id="KKN12427.1"/>
    </source>
</evidence>
<dbReference type="AlphaFoldDB" id="A0A0F9NKB7"/>
<dbReference type="GO" id="GO:0016787">
    <property type="term" value="F:hydrolase activity"/>
    <property type="evidence" value="ECO:0007669"/>
    <property type="project" value="UniProtKB-KW"/>
</dbReference>
<evidence type="ECO:0000256" key="2">
    <source>
        <dbReference type="ARBA" id="ARBA00022649"/>
    </source>
</evidence>
<gene>
    <name evidence="7" type="ORF">LCGC14_1016510</name>
</gene>